<name>A0A1G1Z323_9BACT</name>
<sequence length="257" mass="28558">MKVSHRVKKQLAYGSLAIVIFSGLVVGFYYRFLIPEPSCFDNLQNQDETGNDCGGICIDCELKNIKPIVVIRKEVVKATASKTSVVVEIENQNQNYGTSDMSIVIRLLDSEGKEIVRKEQRSFILPKEKKYFAEVGLDIVYSTVKEVQVDIGSFTWEKKENVSTPQLTIRNAEVKIQGKQALIEGIVESTGAESFEKVNILGIVRGKDGTILGFSKTELHGMTGFSNAPFKIFMPDLGNKIGAIVKNMTQVFVEPIK</sequence>
<evidence type="ECO:0000313" key="2">
    <source>
        <dbReference type="EMBL" id="OGY59032.1"/>
    </source>
</evidence>
<proteinExistence type="predicted"/>
<reference evidence="2 3" key="1">
    <citation type="journal article" date="2016" name="Nat. Commun.">
        <title>Thousands of microbial genomes shed light on interconnected biogeochemical processes in an aquifer system.</title>
        <authorList>
            <person name="Anantharaman K."/>
            <person name="Brown C.T."/>
            <person name="Hug L.A."/>
            <person name="Sharon I."/>
            <person name="Castelle C.J."/>
            <person name="Probst A.J."/>
            <person name="Thomas B.C."/>
            <person name="Singh A."/>
            <person name="Wilkins M.J."/>
            <person name="Karaoz U."/>
            <person name="Brodie E.L."/>
            <person name="Williams K.H."/>
            <person name="Hubbard S.S."/>
            <person name="Banfield J.F."/>
        </authorList>
    </citation>
    <scope>NUCLEOTIDE SEQUENCE [LARGE SCALE GENOMIC DNA]</scope>
</reference>
<feature type="transmembrane region" description="Helical" evidence="1">
    <location>
        <begin position="12"/>
        <end position="32"/>
    </location>
</feature>
<keyword evidence="1" id="KW-1133">Transmembrane helix</keyword>
<keyword evidence="1" id="KW-0812">Transmembrane</keyword>
<dbReference type="AlphaFoldDB" id="A0A1G1Z323"/>
<dbReference type="EMBL" id="MHIX01000027">
    <property type="protein sequence ID" value="OGY59032.1"/>
    <property type="molecule type" value="Genomic_DNA"/>
</dbReference>
<evidence type="ECO:0000313" key="3">
    <source>
        <dbReference type="Proteomes" id="UP000178515"/>
    </source>
</evidence>
<organism evidence="2 3">
    <name type="scientific">Candidatus Colwellbacteria bacterium RIFCSPHIGHO2_12_FULL_44_17</name>
    <dbReference type="NCBI Taxonomy" id="1797689"/>
    <lineage>
        <taxon>Bacteria</taxon>
        <taxon>Candidatus Colwelliibacteriota</taxon>
    </lineage>
</organism>
<keyword evidence="1" id="KW-0472">Membrane</keyword>
<accession>A0A1G1Z323</accession>
<dbReference type="Proteomes" id="UP000178515">
    <property type="component" value="Unassembled WGS sequence"/>
</dbReference>
<comment type="caution">
    <text evidence="2">The sequence shown here is derived from an EMBL/GenBank/DDBJ whole genome shotgun (WGS) entry which is preliminary data.</text>
</comment>
<evidence type="ECO:0000256" key="1">
    <source>
        <dbReference type="SAM" id="Phobius"/>
    </source>
</evidence>
<gene>
    <name evidence="2" type="ORF">A3F24_01050</name>
</gene>
<dbReference type="STRING" id="1797689.A3F24_01050"/>
<protein>
    <submittedName>
        <fullName evidence="2">Uncharacterized protein</fullName>
    </submittedName>
</protein>